<organism evidence="2 3">
    <name type="scientific">Muraenolepis orangiensis</name>
    <name type="common">Patagonian moray cod</name>
    <dbReference type="NCBI Taxonomy" id="630683"/>
    <lineage>
        <taxon>Eukaryota</taxon>
        <taxon>Metazoa</taxon>
        <taxon>Chordata</taxon>
        <taxon>Craniata</taxon>
        <taxon>Vertebrata</taxon>
        <taxon>Euteleostomi</taxon>
        <taxon>Actinopterygii</taxon>
        <taxon>Neopterygii</taxon>
        <taxon>Teleostei</taxon>
        <taxon>Neoteleostei</taxon>
        <taxon>Acanthomorphata</taxon>
        <taxon>Zeiogadaria</taxon>
        <taxon>Gadariae</taxon>
        <taxon>Gadiformes</taxon>
        <taxon>Muraenolepidoidei</taxon>
        <taxon>Muraenolepididae</taxon>
        <taxon>Muraenolepis</taxon>
    </lineage>
</organism>
<sequence>MLASSTVVPDSIRPNGRAALPAPLADSNYSQLEQQVDCMVYHPEHHPGSEPTGSYLPAGPRPMQEATPPQQVVIISVLG</sequence>
<evidence type="ECO:0000256" key="1">
    <source>
        <dbReference type="SAM" id="MobiDB-lite"/>
    </source>
</evidence>
<proteinExistence type="predicted"/>
<comment type="caution">
    <text evidence="2">The sequence shown here is derived from an EMBL/GenBank/DDBJ whole genome shotgun (WGS) entry which is preliminary data.</text>
</comment>
<feature type="region of interest" description="Disordered" evidence="1">
    <location>
        <begin position="42"/>
        <end position="69"/>
    </location>
</feature>
<dbReference type="EMBL" id="JANIIK010000110">
    <property type="protein sequence ID" value="KAJ3596014.1"/>
    <property type="molecule type" value="Genomic_DNA"/>
</dbReference>
<gene>
    <name evidence="2" type="ORF">NHX12_002423</name>
</gene>
<dbReference type="Proteomes" id="UP001148018">
    <property type="component" value="Unassembled WGS sequence"/>
</dbReference>
<reference evidence="2" key="1">
    <citation type="submission" date="2022-07" db="EMBL/GenBank/DDBJ databases">
        <title>Chromosome-level genome of Muraenolepis orangiensis.</title>
        <authorList>
            <person name="Kim J."/>
        </authorList>
    </citation>
    <scope>NUCLEOTIDE SEQUENCE</scope>
    <source>
        <strain evidence="2">KU_S4_2022</strain>
        <tissue evidence="2">Muscle</tissue>
    </source>
</reference>
<protein>
    <submittedName>
        <fullName evidence="2">Uncharacterized protein</fullName>
    </submittedName>
</protein>
<name>A0A9Q0DUF4_9TELE</name>
<evidence type="ECO:0000313" key="2">
    <source>
        <dbReference type="EMBL" id="KAJ3596014.1"/>
    </source>
</evidence>
<accession>A0A9Q0DUF4</accession>
<evidence type="ECO:0000313" key="3">
    <source>
        <dbReference type="Proteomes" id="UP001148018"/>
    </source>
</evidence>
<keyword evidence="3" id="KW-1185">Reference proteome</keyword>
<dbReference type="AlphaFoldDB" id="A0A9Q0DUF4"/>